<proteinExistence type="predicted"/>
<organism evidence="2 3">
    <name type="scientific">Drosophila ananassae</name>
    <name type="common">Fruit fly</name>
    <dbReference type="NCBI Taxonomy" id="7217"/>
    <lineage>
        <taxon>Eukaryota</taxon>
        <taxon>Metazoa</taxon>
        <taxon>Ecdysozoa</taxon>
        <taxon>Arthropoda</taxon>
        <taxon>Hexapoda</taxon>
        <taxon>Insecta</taxon>
        <taxon>Pterygota</taxon>
        <taxon>Neoptera</taxon>
        <taxon>Endopterygota</taxon>
        <taxon>Diptera</taxon>
        <taxon>Brachycera</taxon>
        <taxon>Muscomorpha</taxon>
        <taxon>Ephydroidea</taxon>
        <taxon>Drosophilidae</taxon>
        <taxon>Drosophila</taxon>
        <taxon>Sophophora</taxon>
    </lineage>
</organism>
<dbReference type="KEGG" id="dan:6496705"/>
<feature type="domain" description="DUF4780" evidence="1">
    <location>
        <begin position="201"/>
        <end position="384"/>
    </location>
</feature>
<dbReference type="PhylomeDB" id="B3N1B1"/>
<sequence length="394" mass="44664">MYFKIFLPSSHGPGRAPLLKYGDDHKLWDLKLRLAQITQVPVDKLNAYFKGNLLGDDFLLSTVSRELSKTGFTLESDRRDSDIKVYFGDKMMCSLRCFAELACGPPQICISHSFDLAEQTNSRDECQDKFFATLKGSGSFSTCALRSSGGLNDSLPSTHGSSFMVNDSELDNSDQSSCNDPCEVKCCDEIRDSEPPYSIVLPEDRRFGVIIVNDNDPGDCNFDCLMKFLVQQFENCEYADSLKFSECTPAVGFDCSLMIVSRDLDTQNWTLQAMSTMCPPYRCSTFIKHFQLVRCSFVLPMVVKESLCRIFSVFECQNSGLSTSKWCVVSKNKLSSCSPDYASKVVYNDITNMEITVYIDKESKEYVNQHCNQIKYMLWHLIFDCCHLDECIKE</sequence>
<dbReference type="Proteomes" id="UP000007801">
    <property type="component" value="Unassembled WGS sequence"/>
</dbReference>
<dbReference type="STRING" id="7217.B3N1B1"/>
<name>B3N1B1_DROAN</name>
<dbReference type="InParanoid" id="B3N1B1"/>
<dbReference type="InterPro" id="IPR031961">
    <property type="entry name" value="DUF4780"/>
</dbReference>
<dbReference type="GeneID" id="6496705"/>
<evidence type="ECO:0000313" key="2">
    <source>
        <dbReference type="EMBL" id="EDV33632.1"/>
    </source>
</evidence>
<dbReference type="Pfam" id="PF16012">
    <property type="entry name" value="DUF4780"/>
    <property type="match status" value="1"/>
</dbReference>
<dbReference type="OrthoDB" id="7855743at2759"/>
<dbReference type="HOGENOM" id="CLU_061886_0_0_1"/>
<keyword evidence="3" id="KW-1185">Reference proteome</keyword>
<reference evidence="2 3" key="1">
    <citation type="journal article" date="2007" name="Nature">
        <title>Evolution of genes and genomes on the Drosophila phylogeny.</title>
        <authorList>
            <consortium name="Drosophila 12 Genomes Consortium"/>
            <person name="Clark A.G."/>
            <person name="Eisen M.B."/>
            <person name="Smith D.R."/>
            <person name="Bergman C.M."/>
            <person name="Oliver B."/>
            <person name="Markow T.A."/>
            <person name="Kaufman T.C."/>
            <person name="Kellis M."/>
            <person name="Gelbart W."/>
            <person name="Iyer V.N."/>
            <person name="Pollard D.A."/>
            <person name="Sackton T.B."/>
            <person name="Larracuente A.M."/>
            <person name="Singh N.D."/>
            <person name="Abad J.P."/>
            <person name="Abt D.N."/>
            <person name="Adryan B."/>
            <person name="Aguade M."/>
            <person name="Akashi H."/>
            <person name="Anderson W.W."/>
            <person name="Aquadro C.F."/>
            <person name="Ardell D.H."/>
            <person name="Arguello R."/>
            <person name="Artieri C.G."/>
            <person name="Barbash D.A."/>
            <person name="Barker D."/>
            <person name="Barsanti P."/>
            <person name="Batterham P."/>
            <person name="Batzoglou S."/>
            <person name="Begun D."/>
            <person name="Bhutkar A."/>
            <person name="Blanco E."/>
            <person name="Bosak S.A."/>
            <person name="Bradley R.K."/>
            <person name="Brand A.D."/>
            <person name="Brent M.R."/>
            <person name="Brooks A.N."/>
            <person name="Brown R.H."/>
            <person name="Butlin R.K."/>
            <person name="Caggese C."/>
            <person name="Calvi B.R."/>
            <person name="Bernardo de Carvalho A."/>
            <person name="Caspi A."/>
            <person name="Castrezana S."/>
            <person name="Celniker S.E."/>
            <person name="Chang J.L."/>
            <person name="Chapple C."/>
            <person name="Chatterji S."/>
            <person name="Chinwalla A."/>
            <person name="Civetta A."/>
            <person name="Clifton S.W."/>
            <person name="Comeron J.M."/>
            <person name="Costello J.C."/>
            <person name="Coyne J.A."/>
            <person name="Daub J."/>
            <person name="David R.G."/>
            <person name="Delcher A.L."/>
            <person name="Delehaunty K."/>
            <person name="Do C.B."/>
            <person name="Ebling H."/>
            <person name="Edwards K."/>
            <person name="Eickbush T."/>
            <person name="Evans J.D."/>
            <person name="Filipski A."/>
            <person name="Findeiss S."/>
            <person name="Freyhult E."/>
            <person name="Fulton L."/>
            <person name="Fulton R."/>
            <person name="Garcia A.C."/>
            <person name="Gardiner A."/>
            <person name="Garfield D.A."/>
            <person name="Garvin B.E."/>
            <person name="Gibson G."/>
            <person name="Gilbert D."/>
            <person name="Gnerre S."/>
            <person name="Godfrey J."/>
            <person name="Good R."/>
            <person name="Gotea V."/>
            <person name="Gravely B."/>
            <person name="Greenberg A.J."/>
            <person name="Griffiths-Jones S."/>
            <person name="Gross S."/>
            <person name="Guigo R."/>
            <person name="Gustafson E.A."/>
            <person name="Haerty W."/>
            <person name="Hahn M.W."/>
            <person name="Halligan D.L."/>
            <person name="Halpern A.L."/>
            <person name="Halter G.M."/>
            <person name="Han M.V."/>
            <person name="Heger A."/>
            <person name="Hillier L."/>
            <person name="Hinrichs A.S."/>
            <person name="Holmes I."/>
            <person name="Hoskins R.A."/>
            <person name="Hubisz M.J."/>
            <person name="Hultmark D."/>
            <person name="Huntley M.A."/>
            <person name="Jaffe D.B."/>
            <person name="Jagadeeshan S."/>
            <person name="Jeck W.R."/>
            <person name="Johnson J."/>
            <person name="Jones C.D."/>
            <person name="Jordan W.C."/>
            <person name="Karpen G.H."/>
            <person name="Kataoka E."/>
            <person name="Keightley P.D."/>
            <person name="Kheradpour P."/>
            <person name="Kirkness E.F."/>
            <person name="Koerich L.B."/>
            <person name="Kristiansen K."/>
            <person name="Kudrna D."/>
            <person name="Kulathinal R.J."/>
            <person name="Kumar S."/>
            <person name="Kwok R."/>
            <person name="Lander E."/>
            <person name="Langley C.H."/>
            <person name="Lapoint R."/>
            <person name="Lazzaro B.P."/>
            <person name="Lee S.J."/>
            <person name="Levesque L."/>
            <person name="Li R."/>
            <person name="Lin C.F."/>
            <person name="Lin M.F."/>
            <person name="Lindblad-Toh K."/>
            <person name="Llopart A."/>
            <person name="Long M."/>
            <person name="Low L."/>
            <person name="Lozovsky E."/>
            <person name="Lu J."/>
            <person name="Luo M."/>
            <person name="Machado C.A."/>
            <person name="Makalowski W."/>
            <person name="Marzo M."/>
            <person name="Matsuda M."/>
            <person name="Matzkin L."/>
            <person name="McAllister B."/>
            <person name="McBride C.S."/>
            <person name="McKernan B."/>
            <person name="McKernan K."/>
            <person name="Mendez-Lago M."/>
            <person name="Minx P."/>
            <person name="Mollenhauer M.U."/>
            <person name="Montooth K."/>
            <person name="Mount S.M."/>
            <person name="Mu X."/>
            <person name="Myers E."/>
            <person name="Negre B."/>
            <person name="Newfeld S."/>
            <person name="Nielsen R."/>
            <person name="Noor M.A."/>
            <person name="O'Grady P."/>
            <person name="Pachter L."/>
            <person name="Papaceit M."/>
            <person name="Parisi M.J."/>
            <person name="Parisi M."/>
            <person name="Parts L."/>
            <person name="Pedersen J.S."/>
            <person name="Pesole G."/>
            <person name="Phillippy A.M."/>
            <person name="Ponting C.P."/>
            <person name="Pop M."/>
            <person name="Porcelli D."/>
            <person name="Powell J.R."/>
            <person name="Prohaska S."/>
            <person name="Pruitt K."/>
            <person name="Puig M."/>
            <person name="Quesneville H."/>
            <person name="Ram K.R."/>
            <person name="Rand D."/>
            <person name="Rasmussen M.D."/>
            <person name="Reed L.K."/>
            <person name="Reenan R."/>
            <person name="Reily A."/>
            <person name="Remington K.A."/>
            <person name="Rieger T.T."/>
            <person name="Ritchie M.G."/>
            <person name="Robin C."/>
            <person name="Rogers Y.H."/>
            <person name="Rohde C."/>
            <person name="Rozas J."/>
            <person name="Rubenfield M.J."/>
            <person name="Ruiz A."/>
            <person name="Russo S."/>
            <person name="Salzberg S.L."/>
            <person name="Sanchez-Gracia A."/>
            <person name="Saranga D.J."/>
            <person name="Sato H."/>
            <person name="Schaeffer S.W."/>
            <person name="Schatz M.C."/>
            <person name="Schlenke T."/>
            <person name="Schwartz R."/>
            <person name="Segarra C."/>
            <person name="Singh R.S."/>
            <person name="Sirot L."/>
            <person name="Sirota M."/>
            <person name="Sisneros N.B."/>
            <person name="Smith C.D."/>
            <person name="Smith T.F."/>
            <person name="Spieth J."/>
            <person name="Stage D.E."/>
            <person name="Stark A."/>
            <person name="Stephan W."/>
            <person name="Strausberg R.L."/>
            <person name="Strempel S."/>
            <person name="Sturgill D."/>
            <person name="Sutton G."/>
            <person name="Sutton G.G."/>
            <person name="Tao W."/>
            <person name="Teichmann S."/>
            <person name="Tobari Y.N."/>
            <person name="Tomimura Y."/>
            <person name="Tsolas J.M."/>
            <person name="Valente V.L."/>
            <person name="Venter E."/>
            <person name="Venter J.C."/>
            <person name="Vicario S."/>
            <person name="Vieira F.G."/>
            <person name="Vilella A.J."/>
            <person name="Villasante A."/>
            <person name="Walenz B."/>
            <person name="Wang J."/>
            <person name="Wasserman M."/>
            <person name="Watts T."/>
            <person name="Wilson D."/>
            <person name="Wilson R.K."/>
            <person name="Wing R.A."/>
            <person name="Wolfner M.F."/>
            <person name="Wong A."/>
            <person name="Wong G.K."/>
            <person name="Wu C.I."/>
            <person name="Wu G."/>
            <person name="Yamamoto D."/>
            <person name="Yang H.P."/>
            <person name="Yang S.P."/>
            <person name="Yorke J.A."/>
            <person name="Yoshida K."/>
            <person name="Zdobnov E."/>
            <person name="Zhang P."/>
            <person name="Zhang Y."/>
            <person name="Zimin A.V."/>
            <person name="Baldwin J."/>
            <person name="Abdouelleil A."/>
            <person name="Abdulkadir J."/>
            <person name="Abebe A."/>
            <person name="Abera B."/>
            <person name="Abreu J."/>
            <person name="Acer S.C."/>
            <person name="Aftuck L."/>
            <person name="Alexander A."/>
            <person name="An P."/>
            <person name="Anderson E."/>
            <person name="Anderson S."/>
            <person name="Arachi H."/>
            <person name="Azer M."/>
            <person name="Bachantsang P."/>
            <person name="Barry A."/>
            <person name="Bayul T."/>
            <person name="Berlin A."/>
            <person name="Bessette D."/>
            <person name="Bloom T."/>
            <person name="Blye J."/>
            <person name="Boguslavskiy L."/>
            <person name="Bonnet C."/>
            <person name="Boukhgalter B."/>
            <person name="Bourzgui I."/>
            <person name="Brown A."/>
            <person name="Cahill P."/>
            <person name="Channer S."/>
            <person name="Cheshatsang Y."/>
            <person name="Chuda L."/>
            <person name="Citroen M."/>
            <person name="Collymore A."/>
            <person name="Cooke P."/>
            <person name="Costello M."/>
            <person name="D'Aco K."/>
            <person name="Daza R."/>
            <person name="De Haan G."/>
            <person name="DeGray S."/>
            <person name="DeMaso C."/>
            <person name="Dhargay N."/>
            <person name="Dooley K."/>
            <person name="Dooley E."/>
            <person name="Doricent M."/>
            <person name="Dorje P."/>
            <person name="Dorjee K."/>
            <person name="Dupes A."/>
            <person name="Elong R."/>
            <person name="Falk J."/>
            <person name="Farina A."/>
            <person name="Faro S."/>
            <person name="Ferguson D."/>
            <person name="Fisher S."/>
            <person name="Foley C.D."/>
            <person name="Franke A."/>
            <person name="Friedrich D."/>
            <person name="Gadbois L."/>
            <person name="Gearin G."/>
            <person name="Gearin C.R."/>
            <person name="Giannoukos G."/>
            <person name="Goode T."/>
            <person name="Graham J."/>
            <person name="Grandbois E."/>
            <person name="Grewal S."/>
            <person name="Gyaltsen K."/>
            <person name="Hafez N."/>
            <person name="Hagos B."/>
            <person name="Hall J."/>
            <person name="Henson C."/>
            <person name="Hollinger A."/>
            <person name="Honan T."/>
            <person name="Huard M.D."/>
            <person name="Hughes L."/>
            <person name="Hurhula B."/>
            <person name="Husby M.E."/>
            <person name="Kamat A."/>
            <person name="Kanga B."/>
            <person name="Kashin S."/>
            <person name="Khazanovich D."/>
            <person name="Kisner P."/>
            <person name="Lance K."/>
            <person name="Lara M."/>
            <person name="Lee W."/>
            <person name="Lennon N."/>
            <person name="Letendre F."/>
            <person name="LeVine R."/>
            <person name="Lipovsky A."/>
            <person name="Liu X."/>
            <person name="Liu J."/>
            <person name="Liu S."/>
            <person name="Lokyitsang T."/>
            <person name="Lokyitsang Y."/>
            <person name="Lubonja R."/>
            <person name="Lui A."/>
            <person name="MacDonald P."/>
            <person name="Magnisalis V."/>
            <person name="Maru K."/>
            <person name="Matthews C."/>
            <person name="McCusker W."/>
            <person name="McDonough S."/>
            <person name="Mehta T."/>
            <person name="Meldrim J."/>
            <person name="Meneus L."/>
            <person name="Mihai O."/>
            <person name="Mihalev A."/>
            <person name="Mihova T."/>
            <person name="Mittelman R."/>
            <person name="Mlenga V."/>
            <person name="Montmayeur A."/>
            <person name="Mulrain L."/>
            <person name="Navidi A."/>
            <person name="Naylor J."/>
            <person name="Negash T."/>
            <person name="Nguyen T."/>
            <person name="Nguyen N."/>
            <person name="Nicol R."/>
            <person name="Norbu C."/>
            <person name="Norbu N."/>
            <person name="Novod N."/>
            <person name="O'Neill B."/>
            <person name="Osman S."/>
            <person name="Markiewicz E."/>
            <person name="Oyono O.L."/>
            <person name="Patti C."/>
            <person name="Phunkhang P."/>
            <person name="Pierre F."/>
            <person name="Priest M."/>
            <person name="Raghuraman S."/>
            <person name="Rege F."/>
            <person name="Reyes R."/>
            <person name="Rise C."/>
            <person name="Rogov P."/>
            <person name="Ross K."/>
            <person name="Ryan E."/>
            <person name="Settipalli S."/>
            <person name="Shea T."/>
            <person name="Sherpa N."/>
            <person name="Shi L."/>
            <person name="Shih D."/>
            <person name="Sparrow T."/>
            <person name="Spaulding J."/>
            <person name="Stalker J."/>
            <person name="Stange-Thomann N."/>
            <person name="Stavropoulos S."/>
            <person name="Stone C."/>
            <person name="Strader C."/>
            <person name="Tesfaye S."/>
            <person name="Thomson T."/>
            <person name="Thoulutsang Y."/>
            <person name="Thoulutsang D."/>
            <person name="Topham K."/>
            <person name="Topping I."/>
            <person name="Tsamla T."/>
            <person name="Vassiliev H."/>
            <person name="Vo A."/>
            <person name="Wangchuk T."/>
            <person name="Wangdi T."/>
            <person name="Weiand M."/>
            <person name="Wilkinson J."/>
            <person name="Wilson A."/>
            <person name="Yadav S."/>
            <person name="Young G."/>
            <person name="Yu Q."/>
            <person name="Zembek L."/>
            <person name="Zhong D."/>
            <person name="Zimmer A."/>
            <person name="Zwirko Z."/>
            <person name="Jaffe D.B."/>
            <person name="Alvarez P."/>
            <person name="Brockman W."/>
            <person name="Butler J."/>
            <person name="Chin C."/>
            <person name="Gnerre S."/>
            <person name="Grabherr M."/>
            <person name="Kleber M."/>
            <person name="Mauceli E."/>
            <person name="MacCallum I."/>
        </authorList>
    </citation>
    <scope>NUCLEOTIDE SEQUENCE [LARGE SCALE GENOMIC DNA]</scope>
    <source>
        <strain evidence="3">Tucson 14024-0371.13</strain>
    </source>
</reference>
<evidence type="ECO:0000259" key="1">
    <source>
        <dbReference type="Pfam" id="PF16012"/>
    </source>
</evidence>
<dbReference type="AlphaFoldDB" id="B3N1B1"/>
<evidence type="ECO:0000313" key="3">
    <source>
        <dbReference type="Proteomes" id="UP000007801"/>
    </source>
</evidence>
<protein>
    <recommendedName>
        <fullName evidence="1">DUF4780 domain-containing protein</fullName>
    </recommendedName>
</protein>
<accession>B3N1B1</accession>
<dbReference type="EMBL" id="CH902652">
    <property type="protein sequence ID" value="EDV33632.1"/>
    <property type="molecule type" value="Genomic_DNA"/>
</dbReference>
<gene>
    <name evidence="2" type="primary">Dana\GF13870</name>
    <name evidence="2" type="synonym">dana_GLEANR_13952</name>
    <name evidence="2" type="ORF">GF13870</name>
</gene>